<evidence type="ECO:0000313" key="2">
    <source>
        <dbReference type="Proteomes" id="UP001177021"/>
    </source>
</evidence>
<keyword evidence="2" id="KW-1185">Reference proteome</keyword>
<protein>
    <submittedName>
        <fullName evidence="1">Uncharacterized protein</fullName>
    </submittedName>
</protein>
<organism evidence="1 2">
    <name type="scientific">Trifolium pratense</name>
    <name type="common">Red clover</name>
    <dbReference type="NCBI Taxonomy" id="57577"/>
    <lineage>
        <taxon>Eukaryota</taxon>
        <taxon>Viridiplantae</taxon>
        <taxon>Streptophyta</taxon>
        <taxon>Embryophyta</taxon>
        <taxon>Tracheophyta</taxon>
        <taxon>Spermatophyta</taxon>
        <taxon>Magnoliopsida</taxon>
        <taxon>eudicotyledons</taxon>
        <taxon>Gunneridae</taxon>
        <taxon>Pentapetalae</taxon>
        <taxon>rosids</taxon>
        <taxon>fabids</taxon>
        <taxon>Fabales</taxon>
        <taxon>Fabaceae</taxon>
        <taxon>Papilionoideae</taxon>
        <taxon>50 kb inversion clade</taxon>
        <taxon>NPAAA clade</taxon>
        <taxon>Hologalegina</taxon>
        <taxon>IRL clade</taxon>
        <taxon>Trifolieae</taxon>
        <taxon>Trifolium</taxon>
    </lineage>
</organism>
<evidence type="ECO:0000313" key="1">
    <source>
        <dbReference type="EMBL" id="CAJ2679254.1"/>
    </source>
</evidence>
<gene>
    <name evidence="1" type="ORF">MILVUS5_LOCUS41386</name>
</gene>
<comment type="caution">
    <text evidence="1">The sequence shown here is derived from an EMBL/GenBank/DDBJ whole genome shotgun (WGS) entry which is preliminary data.</text>
</comment>
<reference evidence="1" key="1">
    <citation type="submission" date="2023-10" db="EMBL/GenBank/DDBJ databases">
        <authorList>
            <person name="Rodriguez Cubillos JULIANA M."/>
            <person name="De Vega J."/>
        </authorList>
    </citation>
    <scope>NUCLEOTIDE SEQUENCE</scope>
</reference>
<proteinExistence type="predicted"/>
<accession>A0ACB0MF87</accession>
<name>A0ACB0MF87_TRIPR</name>
<dbReference type="EMBL" id="CASHSV030000823">
    <property type="protein sequence ID" value="CAJ2679254.1"/>
    <property type="molecule type" value="Genomic_DNA"/>
</dbReference>
<sequence length="490" mass="54903">MSESTATSTSLMSLKVLILAGIFLIIIIIIVLFIFLCFRSNRTSKKRKLLPKLHSSGTTPLVSKEIAVVKEIDLTRSTEQTRIQIFDDGDVVDEKKEAEIKVEIGGVRKGDVSGGGVHMEEDPNIGWGRWYSLKEVEMATRGFAEGNVIGEGGYGVVYRGVLQDSVVAVKNLHNNKGQAEKEFKVEVEAIGKVRHKNLVRLVGYCAEGARRMLVYEYVENGNLEQWLHGNVGPFSPLTWDIRMKIAIGTAKGLSYLHEGLEPKVVHRDIKSSNILLDKNWNAKVSDFGLAKLLGSEKTHVTTRVMGTFGYVSPEYASTGMLNERSDVYSFGVLLMEIITGRTPIDYSKPPGEVILVLSKFFHFCIPFHEHIGVLPAYLFDSLQMNLVDWFKGKVASRCSDELVDPLIEIPPCPRSLKRVLLICLRCIDLDVIKRPKMGQIVHMLESDDFPFRSELRTIRDKDSAPSQADVSIKVPYQRKLAEPAEKSTHR</sequence>
<dbReference type="Proteomes" id="UP001177021">
    <property type="component" value="Unassembled WGS sequence"/>
</dbReference>